<dbReference type="PANTHER" id="PTHR12424">
    <property type="entry name" value="TWEETY-RELATED"/>
    <property type="match status" value="1"/>
</dbReference>
<evidence type="ECO:0000256" key="2">
    <source>
        <dbReference type="ARBA" id="ARBA00009849"/>
    </source>
</evidence>
<keyword evidence="8 13" id="KW-0472">Membrane</keyword>
<evidence type="ECO:0000256" key="12">
    <source>
        <dbReference type="ARBA" id="ARBA00023303"/>
    </source>
</evidence>
<keyword evidence="4" id="KW-1003">Cell membrane</keyword>
<evidence type="ECO:0000256" key="9">
    <source>
        <dbReference type="ARBA" id="ARBA00023173"/>
    </source>
</evidence>
<accession>A0A6M2DUE6</accession>
<name>A0A6M2DUE6_XENCH</name>
<comment type="subcellular location">
    <subcellularLocation>
        <location evidence="1 13">Cell membrane</location>
        <topology evidence="1 13">Multi-pass membrane protein</topology>
    </subcellularLocation>
</comment>
<feature type="compositionally biased region" description="Basic residues" evidence="14">
    <location>
        <begin position="529"/>
        <end position="538"/>
    </location>
</feature>
<dbReference type="GO" id="GO:0072320">
    <property type="term" value="F:volume-sensitive chloride channel activity"/>
    <property type="evidence" value="ECO:0007669"/>
    <property type="project" value="TreeGrafter"/>
</dbReference>
<feature type="transmembrane region" description="Helical" evidence="13">
    <location>
        <begin position="49"/>
        <end position="71"/>
    </location>
</feature>
<evidence type="ECO:0000256" key="14">
    <source>
        <dbReference type="SAM" id="MobiDB-lite"/>
    </source>
</evidence>
<feature type="compositionally biased region" description="Low complexity" evidence="14">
    <location>
        <begin position="539"/>
        <end position="561"/>
    </location>
</feature>
<keyword evidence="12 13" id="KW-0407">Ion channel</keyword>
<comment type="function">
    <text evidence="13">Probable chloride channel.</text>
</comment>
<keyword evidence="3 13" id="KW-0813">Transport</keyword>
<dbReference type="PANTHER" id="PTHR12424:SF8">
    <property type="entry name" value="PROTEIN TWEETY"/>
    <property type="match status" value="1"/>
</dbReference>
<evidence type="ECO:0000256" key="3">
    <source>
        <dbReference type="ARBA" id="ARBA00022448"/>
    </source>
</evidence>
<feature type="transmembrane region" description="Helical" evidence="13">
    <location>
        <begin position="394"/>
        <end position="417"/>
    </location>
</feature>
<evidence type="ECO:0000256" key="4">
    <source>
        <dbReference type="ARBA" id="ARBA00022475"/>
    </source>
</evidence>
<keyword evidence="6 13" id="KW-1133">Transmembrane helix</keyword>
<evidence type="ECO:0000256" key="11">
    <source>
        <dbReference type="ARBA" id="ARBA00023214"/>
    </source>
</evidence>
<feature type="transmembrane region" description="Helical" evidence="13">
    <location>
        <begin position="217"/>
        <end position="240"/>
    </location>
</feature>
<dbReference type="GO" id="GO:0005229">
    <property type="term" value="F:intracellularly calcium-gated chloride channel activity"/>
    <property type="evidence" value="ECO:0007669"/>
    <property type="project" value="TreeGrafter"/>
</dbReference>
<sequence>MGLSSSPLDDQFEPPRLARLLHRLPHLNITLHRVNDTFDPTSDVYLESLGILASVPASLLILCLLGLLLYLLTRCCDRKPRPAKSITCLKVVLSLITVLCCGAIGLGLYGNDDLHNALLQVLSSGRQVDALVTSVWNQTSQLESTLTSRVRPQLLELEDIFDGPVRDISAGAALQAALKIVQGNTSVAAGAAGDMRRPLGGISLAATLNDFEYWESIRWPTTLAALAVLLSLCAILLVGVARHSRCALITFSVSGLLAVTASWLLSGLYLSSSVALADLCMDPAAYLASQAPPYLPPEVLLYYTQCESARANPFTQRLRESQKAVAAARSSLTIVSKISLDLFQTSGLKPRLAALTTDLNSCERLLTGLTALLDCRAVHGHFLTASRSLCDGGLMGLALMLAAGLLAAFLLTVMVWVDSHTWIYIRKKRDYTTVDEVDPFLPPQQASQAVAARTLQRNNQHQQQAGSLPRPPCTPMHQPVAPPCTPPPAYGTHAFDKHDMSTDSSSSFRHDRSLSRNSHRVDGTSHLGHIGHRTHGSHASHGSHTLGRLPSHGHSPPSHFGSGAGGPNNGKYATLSKQCKTLESSDFY</sequence>
<keyword evidence="11 13" id="KW-0868">Chloride</keyword>
<evidence type="ECO:0000256" key="10">
    <source>
        <dbReference type="ARBA" id="ARBA00023180"/>
    </source>
</evidence>
<evidence type="ECO:0000256" key="13">
    <source>
        <dbReference type="RuleBase" id="RU361114"/>
    </source>
</evidence>
<feature type="compositionally biased region" description="Basic and acidic residues" evidence="14">
    <location>
        <begin position="508"/>
        <end position="523"/>
    </location>
</feature>
<dbReference type="GO" id="GO:0005886">
    <property type="term" value="C:plasma membrane"/>
    <property type="evidence" value="ECO:0007669"/>
    <property type="project" value="UniProtKB-SubCell"/>
</dbReference>
<keyword evidence="10" id="KW-0325">Glycoprotein</keyword>
<feature type="transmembrane region" description="Helical" evidence="13">
    <location>
        <begin position="91"/>
        <end position="109"/>
    </location>
</feature>
<feature type="transmembrane region" description="Helical" evidence="13">
    <location>
        <begin position="247"/>
        <end position="270"/>
    </location>
</feature>
<evidence type="ECO:0000256" key="7">
    <source>
        <dbReference type="ARBA" id="ARBA00023065"/>
    </source>
</evidence>
<feature type="compositionally biased region" description="Polar residues" evidence="14">
    <location>
        <begin position="455"/>
        <end position="466"/>
    </location>
</feature>
<dbReference type="EMBL" id="GIIL01006076">
    <property type="protein sequence ID" value="NOV49802.1"/>
    <property type="molecule type" value="Transcribed_RNA"/>
</dbReference>
<dbReference type="Pfam" id="PF04906">
    <property type="entry name" value="Tweety"/>
    <property type="match status" value="1"/>
</dbReference>
<feature type="compositionally biased region" description="Pro residues" evidence="14">
    <location>
        <begin position="469"/>
        <end position="489"/>
    </location>
</feature>
<keyword evidence="5 13" id="KW-0812">Transmembrane</keyword>
<keyword evidence="7 13" id="KW-0406">Ion transport</keyword>
<organism evidence="15">
    <name type="scientific">Xenopsylla cheopis</name>
    <name type="common">Oriental rat flea</name>
    <name type="synonym">Pulex cheopis</name>
    <dbReference type="NCBI Taxonomy" id="163159"/>
    <lineage>
        <taxon>Eukaryota</taxon>
        <taxon>Metazoa</taxon>
        <taxon>Ecdysozoa</taxon>
        <taxon>Arthropoda</taxon>
        <taxon>Hexapoda</taxon>
        <taxon>Insecta</taxon>
        <taxon>Pterygota</taxon>
        <taxon>Neoptera</taxon>
        <taxon>Endopterygota</taxon>
        <taxon>Siphonaptera</taxon>
        <taxon>Pulicidae</taxon>
        <taxon>Xenopsyllinae</taxon>
        <taxon>Xenopsylla</taxon>
    </lineage>
</organism>
<dbReference type="InterPro" id="IPR006990">
    <property type="entry name" value="Tweety"/>
</dbReference>
<comment type="similarity">
    <text evidence="2 13">Belongs to the tweety family.</text>
</comment>
<evidence type="ECO:0000256" key="1">
    <source>
        <dbReference type="ARBA" id="ARBA00004651"/>
    </source>
</evidence>
<proteinExistence type="inferred from homology"/>
<protein>
    <recommendedName>
        <fullName evidence="13">Protein tweety homolog</fullName>
    </recommendedName>
</protein>
<dbReference type="AlphaFoldDB" id="A0A6M2DUE6"/>
<evidence type="ECO:0000256" key="5">
    <source>
        <dbReference type="ARBA" id="ARBA00022692"/>
    </source>
</evidence>
<feature type="region of interest" description="Disordered" evidence="14">
    <location>
        <begin position="451"/>
        <end position="572"/>
    </location>
</feature>
<evidence type="ECO:0000256" key="8">
    <source>
        <dbReference type="ARBA" id="ARBA00023136"/>
    </source>
</evidence>
<reference evidence="15" key="1">
    <citation type="submission" date="2020-03" db="EMBL/GenBank/DDBJ databases">
        <title>Transcriptomic Profiling of the Digestive Tract of the Rat Flea, Xenopsylla cheopis, Following Blood Feeding and Infection with Yersinia pestis.</title>
        <authorList>
            <person name="Bland D.M."/>
            <person name="Martens C.A."/>
            <person name="Virtaneva K."/>
            <person name="Kanakabandi K."/>
            <person name="Long D."/>
            <person name="Rosenke R."/>
            <person name="Saturday G.A."/>
            <person name="Hoyt F.H."/>
            <person name="Bruno D.P."/>
            <person name="Ribeiro J.M.C."/>
            <person name="Hinnebusch J."/>
        </authorList>
    </citation>
    <scope>NUCLEOTIDE SEQUENCE</scope>
</reference>
<evidence type="ECO:0000256" key="6">
    <source>
        <dbReference type="ARBA" id="ARBA00022989"/>
    </source>
</evidence>
<dbReference type="GO" id="GO:0034707">
    <property type="term" value="C:chloride channel complex"/>
    <property type="evidence" value="ECO:0007669"/>
    <property type="project" value="UniProtKB-UniRule"/>
</dbReference>
<evidence type="ECO:0000313" key="15">
    <source>
        <dbReference type="EMBL" id="NOV49802.1"/>
    </source>
</evidence>
<keyword evidence="9 13" id="KW-0869">Chloride channel</keyword>